<dbReference type="Pfam" id="PF13561">
    <property type="entry name" value="adh_short_C2"/>
    <property type="match status" value="1"/>
</dbReference>
<dbReference type="InterPro" id="IPR036291">
    <property type="entry name" value="NAD(P)-bd_dom_sf"/>
</dbReference>
<dbReference type="RefSeq" id="XP_064703178.1">
    <property type="nucleotide sequence ID" value="XM_064849877.1"/>
</dbReference>
<evidence type="ECO:0000256" key="1">
    <source>
        <dbReference type="ARBA" id="ARBA00006484"/>
    </source>
</evidence>
<dbReference type="InterPro" id="IPR002347">
    <property type="entry name" value="SDR_fam"/>
</dbReference>
<dbReference type="PANTHER" id="PTHR42760">
    <property type="entry name" value="SHORT-CHAIN DEHYDROGENASES/REDUCTASES FAMILY MEMBER"/>
    <property type="match status" value="1"/>
</dbReference>
<keyword evidence="2" id="KW-0560">Oxidoreductase</keyword>
<proteinExistence type="inferred from homology"/>
<dbReference type="Pfam" id="PF00106">
    <property type="entry name" value="adh_short"/>
    <property type="match status" value="1"/>
</dbReference>
<dbReference type="Gene3D" id="3.40.50.720">
    <property type="entry name" value="NAD(P)-binding Rossmann-like Domain"/>
    <property type="match status" value="1"/>
</dbReference>
<dbReference type="PRINTS" id="PR00081">
    <property type="entry name" value="GDHRDH"/>
</dbReference>
<reference evidence="3 4" key="1">
    <citation type="submission" date="2023-08" db="EMBL/GenBank/DDBJ databases">
        <title>Black Yeasts Isolated from many extreme environments.</title>
        <authorList>
            <person name="Coleine C."/>
            <person name="Stajich J.E."/>
            <person name="Selbmann L."/>
        </authorList>
    </citation>
    <scope>NUCLEOTIDE SEQUENCE [LARGE SCALE GENOMIC DNA]</scope>
    <source>
        <strain evidence="3 4">CCFEE 5792</strain>
    </source>
</reference>
<dbReference type="EMBL" id="JAVRRD010000024">
    <property type="protein sequence ID" value="KAK5047651.1"/>
    <property type="molecule type" value="Genomic_DNA"/>
</dbReference>
<dbReference type="AlphaFoldDB" id="A0AAV9N143"/>
<organism evidence="3 4">
    <name type="scientific">Exophiala bonariae</name>
    <dbReference type="NCBI Taxonomy" id="1690606"/>
    <lineage>
        <taxon>Eukaryota</taxon>
        <taxon>Fungi</taxon>
        <taxon>Dikarya</taxon>
        <taxon>Ascomycota</taxon>
        <taxon>Pezizomycotina</taxon>
        <taxon>Eurotiomycetes</taxon>
        <taxon>Chaetothyriomycetidae</taxon>
        <taxon>Chaetothyriales</taxon>
        <taxon>Herpotrichiellaceae</taxon>
        <taxon>Exophiala</taxon>
    </lineage>
</organism>
<evidence type="ECO:0000313" key="4">
    <source>
        <dbReference type="Proteomes" id="UP001358417"/>
    </source>
</evidence>
<dbReference type="Proteomes" id="UP001358417">
    <property type="component" value="Unassembled WGS sequence"/>
</dbReference>
<dbReference type="GO" id="GO:0048038">
    <property type="term" value="F:quinone binding"/>
    <property type="evidence" value="ECO:0007669"/>
    <property type="project" value="TreeGrafter"/>
</dbReference>
<dbReference type="GeneID" id="89974488"/>
<name>A0AAV9N143_9EURO</name>
<keyword evidence="4" id="KW-1185">Reference proteome</keyword>
<dbReference type="GO" id="GO:0006633">
    <property type="term" value="P:fatty acid biosynthetic process"/>
    <property type="evidence" value="ECO:0007669"/>
    <property type="project" value="TreeGrafter"/>
</dbReference>
<comment type="caution">
    <text evidence="3">The sequence shown here is derived from an EMBL/GenBank/DDBJ whole genome shotgun (WGS) entry which is preliminary data.</text>
</comment>
<comment type="similarity">
    <text evidence="1">Belongs to the short-chain dehydrogenases/reductases (SDR) family.</text>
</comment>
<accession>A0AAV9N143</accession>
<protein>
    <submittedName>
        <fullName evidence="3">Uncharacterized protein</fullName>
    </submittedName>
</protein>
<dbReference type="SUPFAM" id="SSF51735">
    <property type="entry name" value="NAD(P)-binding Rossmann-fold domains"/>
    <property type="match status" value="1"/>
</dbReference>
<gene>
    <name evidence="3" type="ORF">LTR84_006316</name>
</gene>
<evidence type="ECO:0000256" key="2">
    <source>
        <dbReference type="ARBA" id="ARBA00023002"/>
    </source>
</evidence>
<dbReference type="GO" id="GO:0016616">
    <property type="term" value="F:oxidoreductase activity, acting on the CH-OH group of donors, NAD or NADP as acceptor"/>
    <property type="evidence" value="ECO:0007669"/>
    <property type="project" value="TreeGrafter"/>
</dbReference>
<dbReference type="PANTHER" id="PTHR42760:SF83">
    <property type="entry name" value="(3R)-3-HYDROXYACYL-COA DEHYDROGENASE"/>
    <property type="match status" value="1"/>
</dbReference>
<dbReference type="CDD" id="cd05233">
    <property type="entry name" value="SDR_c"/>
    <property type="match status" value="1"/>
</dbReference>
<sequence length="236" mass="24777">MENIFSGRTFAVTGGFAGIGLAVVQSLIRLGAKVHAIDIAPSAPAELENHSSVFCTPNGNVSDIAVCKAFVDSIPGDIHGLVNCAGVSPFEDKLASYDLYRQIMEINVTGTWAMATEVIRRMLEQEQLQCAAGCGIFTTAEKSLGQGSIINVSSGGGFRGIPTKAVYCASMTNTTLLNNVAQGEEAREKFINTAKGRIPMGRLAEPTDIADCIVFLLSDAASFITGQVLPVNGGTD</sequence>
<evidence type="ECO:0000313" key="3">
    <source>
        <dbReference type="EMBL" id="KAK5047651.1"/>
    </source>
</evidence>